<organism evidence="7 8">
    <name type="scientific">Jiella pelagia</name>
    <dbReference type="NCBI Taxonomy" id="2986949"/>
    <lineage>
        <taxon>Bacteria</taxon>
        <taxon>Pseudomonadati</taxon>
        <taxon>Pseudomonadota</taxon>
        <taxon>Alphaproteobacteria</taxon>
        <taxon>Hyphomicrobiales</taxon>
        <taxon>Aurantimonadaceae</taxon>
        <taxon>Jiella</taxon>
    </lineage>
</organism>
<dbReference type="NCBIfam" id="TIGR00138">
    <property type="entry name" value="rsmG_gidB"/>
    <property type="match status" value="1"/>
</dbReference>
<name>A0ABY7C3D9_9HYPH</name>
<evidence type="ECO:0000256" key="1">
    <source>
        <dbReference type="ARBA" id="ARBA00022490"/>
    </source>
</evidence>
<comment type="catalytic activity">
    <reaction evidence="6">
        <text>guanosine(527) in 16S rRNA + S-adenosyl-L-methionine = N(7)-methylguanosine(527) in 16S rRNA + S-adenosyl-L-homocysteine</text>
        <dbReference type="Rhea" id="RHEA:42732"/>
        <dbReference type="Rhea" id="RHEA-COMP:10209"/>
        <dbReference type="Rhea" id="RHEA-COMP:10210"/>
        <dbReference type="ChEBI" id="CHEBI:57856"/>
        <dbReference type="ChEBI" id="CHEBI:59789"/>
        <dbReference type="ChEBI" id="CHEBI:74269"/>
        <dbReference type="ChEBI" id="CHEBI:74480"/>
        <dbReference type="EC" id="2.1.1.170"/>
    </reaction>
</comment>
<reference evidence="7" key="1">
    <citation type="submission" date="2022-12" db="EMBL/GenBank/DDBJ databases">
        <title>Jiella pelagia sp. nov., isolated from phosphonate enriched culture of Northwest Pacific surface seawater.</title>
        <authorList>
            <person name="Shin D.Y."/>
            <person name="Hwang C.Y."/>
        </authorList>
    </citation>
    <scope>NUCLEOTIDE SEQUENCE</scope>
    <source>
        <strain evidence="7">HL-NP1</strain>
    </source>
</reference>
<evidence type="ECO:0000256" key="6">
    <source>
        <dbReference type="HAMAP-Rule" id="MF_00074"/>
    </source>
</evidence>
<keyword evidence="3 6" id="KW-0489">Methyltransferase</keyword>
<evidence type="ECO:0000313" key="8">
    <source>
        <dbReference type="Proteomes" id="UP001164020"/>
    </source>
</evidence>
<dbReference type="EMBL" id="CP114029">
    <property type="protein sequence ID" value="WAP70591.1"/>
    <property type="molecule type" value="Genomic_DNA"/>
</dbReference>
<comment type="similarity">
    <text evidence="6">Belongs to the methyltransferase superfamily. RNA methyltransferase RsmG family.</text>
</comment>
<dbReference type="Pfam" id="PF02527">
    <property type="entry name" value="GidB"/>
    <property type="match status" value="1"/>
</dbReference>
<dbReference type="InterPro" id="IPR003682">
    <property type="entry name" value="rRNA_ssu_MeTfrase_G"/>
</dbReference>
<evidence type="ECO:0000313" key="7">
    <source>
        <dbReference type="EMBL" id="WAP70591.1"/>
    </source>
</evidence>
<dbReference type="EC" id="2.1.1.170" evidence="6"/>
<feature type="binding site" evidence="6">
    <location>
        <begin position="150"/>
        <end position="151"/>
    </location>
    <ligand>
        <name>S-adenosyl-L-methionine</name>
        <dbReference type="ChEBI" id="CHEBI:59789"/>
    </ligand>
</feature>
<feature type="binding site" evidence="6">
    <location>
        <position position="100"/>
    </location>
    <ligand>
        <name>S-adenosyl-L-methionine</name>
        <dbReference type="ChEBI" id="CHEBI:59789"/>
    </ligand>
</feature>
<dbReference type="Proteomes" id="UP001164020">
    <property type="component" value="Chromosome"/>
</dbReference>
<protein>
    <recommendedName>
        <fullName evidence="6">Ribosomal RNA small subunit methyltransferase G</fullName>
        <ecNumber evidence="6">2.1.1.170</ecNumber>
    </recommendedName>
    <alternativeName>
        <fullName evidence="6">16S rRNA 7-methylguanosine methyltransferase</fullName>
        <shortName evidence="6">16S rRNA m7G methyltransferase</shortName>
    </alternativeName>
</protein>
<comment type="function">
    <text evidence="6">Specifically methylates the N7 position of guanine in position 527 of 16S rRNA.</text>
</comment>
<dbReference type="HAMAP" id="MF_00074">
    <property type="entry name" value="16SrRNA_methyltr_G"/>
    <property type="match status" value="1"/>
</dbReference>
<proteinExistence type="inferred from homology"/>
<evidence type="ECO:0000256" key="5">
    <source>
        <dbReference type="ARBA" id="ARBA00022691"/>
    </source>
</evidence>
<evidence type="ECO:0000256" key="2">
    <source>
        <dbReference type="ARBA" id="ARBA00022552"/>
    </source>
</evidence>
<feature type="binding site" evidence="6">
    <location>
        <position position="166"/>
    </location>
    <ligand>
        <name>S-adenosyl-L-methionine</name>
        <dbReference type="ChEBI" id="CHEBI:59789"/>
    </ligand>
</feature>
<keyword evidence="1 6" id="KW-0963">Cytoplasm</keyword>
<dbReference type="InterPro" id="IPR029063">
    <property type="entry name" value="SAM-dependent_MTases_sf"/>
</dbReference>
<comment type="subcellular location">
    <subcellularLocation>
        <location evidence="6">Cytoplasm</location>
    </subcellularLocation>
</comment>
<dbReference type="PANTHER" id="PTHR31760:SF0">
    <property type="entry name" value="S-ADENOSYL-L-METHIONINE-DEPENDENT METHYLTRANSFERASES SUPERFAMILY PROTEIN"/>
    <property type="match status" value="1"/>
</dbReference>
<dbReference type="GO" id="GO:0032259">
    <property type="term" value="P:methylation"/>
    <property type="evidence" value="ECO:0007669"/>
    <property type="project" value="UniProtKB-KW"/>
</dbReference>
<feature type="binding site" evidence="6">
    <location>
        <position position="105"/>
    </location>
    <ligand>
        <name>S-adenosyl-L-methionine</name>
        <dbReference type="ChEBI" id="CHEBI:59789"/>
    </ligand>
</feature>
<evidence type="ECO:0000256" key="4">
    <source>
        <dbReference type="ARBA" id="ARBA00022679"/>
    </source>
</evidence>
<keyword evidence="8" id="KW-1185">Reference proteome</keyword>
<sequence length="235" mass="25409">MSASPPGDPPVTEERRPKLLNLEAIAAQQAAGRAWFAENTPVSRETLARLDGYVGLLTDWQTRMNLVAPSTLGDVWRRHIADSISVERLLPTFSRAVDLGSGGGLPALIVAACRPNCSVDMVESSQKKARFLTAAKAEMGVTGEVHPIRIEAAGQILAKADIVTARALAPLDDLMAMVHPHISRETRCFFQKGRSHEQEIAAATANWKFTMVIHGSQVEADSVILEVADIAPRRG</sequence>
<accession>A0ABY7C3D9</accession>
<evidence type="ECO:0000256" key="3">
    <source>
        <dbReference type="ARBA" id="ARBA00022603"/>
    </source>
</evidence>
<dbReference type="GO" id="GO:0008168">
    <property type="term" value="F:methyltransferase activity"/>
    <property type="evidence" value="ECO:0007669"/>
    <property type="project" value="UniProtKB-KW"/>
</dbReference>
<gene>
    <name evidence="6 7" type="primary">rsmG</name>
    <name evidence="7" type="ORF">OH818_11520</name>
</gene>
<dbReference type="Gene3D" id="3.40.50.150">
    <property type="entry name" value="Vaccinia Virus protein VP39"/>
    <property type="match status" value="1"/>
</dbReference>
<keyword evidence="5 6" id="KW-0949">S-adenosyl-L-methionine</keyword>
<feature type="binding site" evidence="6">
    <location>
        <begin position="123"/>
        <end position="125"/>
    </location>
    <ligand>
        <name>S-adenosyl-L-methionine</name>
        <dbReference type="ChEBI" id="CHEBI:59789"/>
    </ligand>
</feature>
<keyword evidence="2 6" id="KW-0698">rRNA processing</keyword>
<dbReference type="PANTHER" id="PTHR31760">
    <property type="entry name" value="S-ADENOSYL-L-METHIONINE-DEPENDENT METHYLTRANSFERASES SUPERFAMILY PROTEIN"/>
    <property type="match status" value="1"/>
</dbReference>
<dbReference type="SUPFAM" id="SSF53335">
    <property type="entry name" value="S-adenosyl-L-methionine-dependent methyltransferases"/>
    <property type="match status" value="1"/>
</dbReference>
<keyword evidence="4 6" id="KW-0808">Transferase</keyword>
<dbReference type="RefSeq" id="WP_268883099.1">
    <property type="nucleotide sequence ID" value="NZ_CP114029.1"/>
</dbReference>